<dbReference type="SFLD" id="SFLDS00029">
    <property type="entry name" value="Radical_SAM"/>
    <property type="match status" value="1"/>
</dbReference>
<dbReference type="Pfam" id="PF04055">
    <property type="entry name" value="Radical_SAM"/>
    <property type="match status" value="1"/>
</dbReference>
<evidence type="ECO:0000256" key="6">
    <source>
        <dbReference type="ARBA" id="ARBA00023004"/>
    </source>
</evidence>
<dbReference type="GO" id="GO:0005829">
    <property type="term" value="C:cytosol"/>
    <property type="evidence" value="ECO:0007669"/>
    <property type="project" value="TreeGrafter"/>
</dbReference>
<dbReference type="PROSITE" id="PS51918">
    <property type="entry name" value="RADICAL_SAM"/>
    <property type="match status" value="1"/>
</dbReference>
<keyword evidence="4" id="KW-0949">S-adenosyl-L-methionine</keyword>
<gene>
    <name evidence="10" type="ORF">JP09_002080</name>
</gene>
<dbReference type="OrthoDB" id="9801659at2"/>
<evidence type="ECO:0000256" key="2">
    <source>
        <dbReference type="ARBA" id="ARBA00022603"/>
    </source>
</evidence>
<keyword evidence="5" id="KW-0479">Metal-binding</keyword>
<dbReference type="InterPro" id="IPR058240">
    <property type="entry name" value="rSAM_sf"/>
</dbReference>
<dbReference type="InterPro" id="IPR036724">
    <property type="entry name" value="Cobalamin-bd_sf"/>
</dbReference>
<dbReference type="InterPro" id="IPR006158">
    <property type="entry name" value="Cobalamin-bd"/>
</dbReference>
<dbReference type="SUPFAM" id="SSF52242">
    <property type="entry name" value="Cobalamin (vitamin B12)-binding domain"/>
    <property type="match status" value="1"/>
</dbReference>
<name>A0A2P5P8R6_9CHLR</name>
<dbReference type="CDD" id="cd01335">
    <property type="entry name" value="Radical_SAM"/>
    <property type="match status" value="1"/>
</dbReference>
<evidence type="ECO:0000313" key="11">
    <source>
        <dbReference type="Proteomes" id="UP000235653"/>
    </source>
</evidence>
<feature type="domain" description="B12-binding" evidence="8">
    <location>
        <begin position="6"/>
        <end position="146"/>
    </location>
</feature>
<dbReference type="InterPro" id="IPR006638">
    <property type="entry name" value="Elp3/MiaA/NifB-like_rSAM"/>
</dbReference>
<reference evidence="10 11" key="1">
    <citation type="journal article" date="2017" name="ISME J.">
        <title>Grape pomace compost harbors organohalide-respiring Dehalogenimonas species with novel reductive dehalogenase genes.</title>
        <authorList>
            <person name="Yang Y."/>
            <person name="Higgins S.A."/>
            <person name="Yan J."/>
            <person name="Simsir B."/>
            <person name="Chourey K."/>
            <person name="Iyer R."/>
            <person name="Hettich R.L."/>
            <person name="Baldwin B."/>
            <person name="Ogles D.M."/>
            <person name="Loffler F.E."/>
        </authorList>
    </citation>
    <scope>NUCLEOTIDE SEQUENCE [LARGE SCALE GENOMIC DNA]</scope>
    <source>
        <strain evidence="10 11">GP</strain>
    </source>
</reference>
<evidence type="ECO:0000256" key="1">
    <source>
        <dbReference type="ARBA" id="ARBA00001966"/>
    </source>
</evidence>
<evidence type="ECO:0000256" key="5">
    <source>
        <dbReference type="ARBA" id="ARBA00022723"/>
    </source>
</evidence>
<dbReference type="Proteomes" id="UP000235653">
    <property type="component" value="Unassembled WGS sequence"/>
</dbReference>
<dbReference type="Gene3D" id="3.40.50.280">
    <property type="entry name" value="Cobalamin-binding domain"/>
    <property type="match status" value="1"/>
</dbReference>
<dbReference type="SFLD" id="SFLDG01123">
    <property type="entry name" value="methyltransferase_(Class_B)"/>
    <property type="match status" value="1"/>
</dbReference>
<proteinExistence type="predicted"/>
<dbReference type="GO" id="GO:0031419">
    <property type="term" value="F:cobalamin binding"/>
    <property type="evidence" value="ECO:0007669"/>
    <property type="project" value="InterPro"/>
</dbReference>
<dbReference type="PANTHER" id="PTHR43409">
    <property type="entry name" value="ANAEROBIC MAGNESIUM-PROTOPORPHYRIN IX MONOMETHYL ESTER CYCLASE-RELATED"/>
    <property type="match status" value="1"/>
</dbReference>
<keyword evidence="11" id="KW-1185">Reference proteome</keyword>
<evidence type="ECO:0000256" key="3">
    <source>
        <dbReference type="ARBA" id="ARBA00022679"/>
    </source>
</evidence>
<dbReference type="EMBL" id="JQAN02000006">
    <property type="protein sequence ID" value="PPD58687.1"/>
    <property type="molecule type" value="Genomic_DNA"/>
</dbReference>
<dbReference type="PROSITE" id="PS51332">
    <property type="entry name" value="B12_BINDING"/>
    <property type="match status" value="1"/>
</dbReference>
<dbReference type="InterPro" id="IPR007197">
    <property type="entry name" value="rSAM"/>
</dbReference>
<dbReference type="CDD" id="cd02068">
    <property type="entry name" value="radical_SAM_B12_BD"/>
    <property type="match status" value="1"/>
</dbReference>
<protein>
    <submittedName>
        <fullName evidence="10">Radical SAM protein</fullName>
    </submittedName>
</protein>
<dbReference type="InterPro" id="IPR023404">
    <property type="entry name" value="rSAM_horseshoe"/>
</dbReference>
<dbReference type="GO" id="GO:0051539">
    <property type="term" value="F:4 iron, 4 sulfur cluster binding"/>
    <property type="evidence" value="ECO:0007669"/>
    <property type="project" value="UniProtKB-KW"/>
</dbReference>
<dbReference type="GO" id="GO:0003824">
    <property type="term" value="F:catalytic activity"/>
    <property type="evidence" value="ECO:0007669"/>
    <property type="project" value="InterPro"/>
</dbReference>
<keyword evidence="2" id="KW-0489">Methyltransferase</keyword>
<accession>A0A2P5P8R6</accession>
<dbReference type="Gene3D" id="3.80.30.20">
    <property type="entry name" value="tm_1862 like domain"/>
    <property type="match status" value="1"/>
</dbReference>
<comment type="cofactor">
    <cofactor evidence="1">
        <name>[4Fe-4S] cluster</name>
        <dbReference type="ChEBI" id="CHEBI:49883"/>
    </cofactor>
</comment>
<organism evidence="10 11">
    <name type="scientific">Dehalogenimonas etheniformans</name>
    <dbReference type="NCBI Taxonomy" id="1536648"/>
    <lineage>
        <taxon>Bacteria</taxon>
        <taxon>Bacillati</taxon>
        <taxon>Chloroflexota</taxon>
        <taxon>Dehalococcoidia</taxon>
        <taxon>Dehalococcoidales</taxon>
        <taxon>Dehalococcoidaceae</taxon>
        <taxon>Dehalogenimonas</taxon>
    </lineage>
</organism>
<keyword evidence="3" id="KW-0808">Transferase</keyword>
<sequence length="502" mass="58159">MGERNMKILLINAPALDYIQYYNSNAYTTFDYGLLSIAAVLEQHGHEVKIWDGFIDFRKTEDFVDFNPSLIGFSVLAGPNMEGSISLSKEFKQLLPEAKIVWGDVHASVLPEQTLAAEYIDFVVIGAGEFTVLELVEHLEKGNTNYSDIKGLGYKDDVKLVINEHRPFIKDLESLPDPAWHLIDVKKYSTPGLNTSRGCVNQCTFCYNKSYNQGYTGWVSAQHIIRQIDHLQNTYDIKYIRFNEDNFTFNRKRLREVCNLLIARKRKIKWSCDARADLSEADIALMAKSGCVDIGLGIESGSPRMLEFIKKDVTAEQMAATFWDFINHKIRTSVYILCGMPTETIEDFNETQRFLEEDLDRPYYMFHRYVPFPGSAMYDYCVEHNLIKAPEKLEDWPGYVKFYGHKGGHLSQVPEEVIEAAVQKWSTTYAVQRFRFTLRHDRSYFWIIFKNPLKFLKELQGLWKYQAQVHNYHRTIVKEQRQRVVNPEVLSLSRSGNANHVV</sequence>
<keyword evidence="7" id="KW-0411">Iron-sulfur</keyword>
<evidence type="ECO:0000256" key="4">
    <source>
        <dbReference type="ARBA" id="ARBA00022691"/>
    </source>
</evidence>
<dbReference type="SUPFAM" id="SSF102114">
    <property type="entry name" value="Radical SAM enzymes"/>
    <property type="match status" value="1"/>
</dbReference>
<dbReference type="PANTHER" id="PTHR43409:SF7">
    <property type="entry name" value="BLL1977 PROTEIN"/>
    <property type="match status" value="1"/>
</dbReference>
<dbReference type="SMART" id="SM00729">
    <property type="entry name" value="Elp3"/>
    <property type="match status" value="1"/>
</dbReference>
<dbReference type="SFLD" id="SFLDG01082">
    <property type="entry name" value="B12-binding_domain_containing"/>
    <property type="match status" value="1"/>
</dbReference>
<dbReference type="InterPro" id="IPR034466">
    <property type="entry name" value="Methyltransferase_Class_B"/>
</dbReference>
<dbReference type="AlphaFoldDB" id="A0A2P5P8R6"/>
<evidence type="ECO:0000256" key="7">
    <source>
        <dbReference type="ARBA" id="ARBA00023014"/>
    </source>
</evidence>
<keyword evidence="6" id="KW-0408">Iron</keyword>
<evidence type="ECO:0000259" key="8">
    <source>
        <dbReference type="PROSITE" id="PS51332"/>
    </source>
</evidence>
<dbReference type="Pfam" id="PF02310">
    <property type="entry name" value="B12-binding"/>
    <property type="match status" value="1"/>
</dbReference>
<feature type="domain" description="Radical SAM core" evidence="9">
    <location>
        <begin position="185"/>
        <end position="406"/>
    </location>
</feature>
<evidence type="ECO:0000313" key="10">
    <source>
        <dbReference type="EMBL" id="PPD58687.1"/>
    </source>
</evidence>
<dbReference type="GO" id="GO:0046872">
    <property type="term" value="F:metal ion binding"/>
    <property type="evidence" value="ECO:0007669"/>
    <property type="project" value="UniProtKB-KW"/>
</dbReference>
<comment type="caution">
    <text evidence="10">The sequence shown here is derived from an EMBL/GenBank/DDBJ whole genome shotgun (WGS) entry which is preliminary data.</text>
</comment>
<evidence type="ECO:0000259" key="9">
    <source>
        <dbReference type="PROSITE" id="PS51918"/>
    </source>
</evidence>
<dbReference type="InterPro" id="IPR051198">
    <property type="entry name" value="BchE-like"/>
</dbReference>